<gene>
    <name evidence="2" type="ORF">BamIOP4010DRAFT_5519</name>
</gene>
<name>B1FNA8_9BURK</name>
<evidence type="ECO:0000313" key="2">
    <source>
        <dbReference type="EMBL" id="EDT00969.1"/>
    </source>
</evidence>
<feature type="transmembrane region" description="Helical" evidence="1">
    <location>
        <begin position="213"/>
        <end position="235"/>
    </location>
</feature>
<feature type="transmembrane region" description="Helical" evidence="1">
    <location>
        <begin position="105"/>
        <end position="123"/>
    </location>
</feature>
<feature type="transmembrane region" description="Helical" evidence="1">
    <location>
        <begin position="76"/>
        <end position="99"/>
    </location>
</feature>
<proteinExistence type="predicted"/>
<organism evidence="2 3">
    <name type="scientific">Burkholderia ambifaria IOP40-10</name>
    <dbReference type="NCBI Taxonomy" id="396596"/>
    <lineage>
        <taxon>Bacteria</taxon>
        <taxon>Pseudomonadati</taxon>
        <taxon>Pseudomonadota</taxon>
        <taxon>Betaproteobacteria</taxon>
        <taxon>Burkholderiales</taxon>
        <taxon>Burkholderiaceae</taxon>
        <taxon>Burkholderia</taxon>
        <taxon>Burkholderia cepacia complex</taxon>
    </lineage>
</organism>
<evidence type="ECO:0000256" key="1">
    <source>
        <dbReference type="SAM" id="Phobius"/>
    </source>
</evidence>
<evidence type="ECO:0008006" key="4">
    <source>
        <dbReference type="Google" id="ProtNLM"/>
    </source>
</evidence>
<dbReference type="AlphaFoldDB" id="B1FNA8"/>
<accession>B1FNA8</accession>
<comment type="caution">
    <text evidence="2">The sequence shown here is derived from an EMBL/GenBank/DDBJ whole genome shotgun (WGS) entry which is preliminary data.</text>
</comment>
<feature type="transmembrane region" description="Helical" evidence="1">
    <location>
        <begin position="44"/>
        <end position="64"/>
    </location>
</feature>
<keyword evidence="1" id="KW-0472">Membrane</keyword>
<dbReference type="PATRIC" id="fig|396596.7.peg.1793"/>
<keyword evidence="1" id="KW-0812">Transmembrane</keyword>
<feature type="transmembrane region" description="Helical" evidence="1">
    <location>
        <begin position="135"/>
        <end position="152"/>
    </location>
</feature>
<feature type="transmembrane region" description="Helical" evidence="1">
    <location>
        <begin position="158"/>
        <end position="176"/>
    </location>
</feature>
<feature type="transmembrane region" description="Helical" evidence="1">
    <location>
        <begin position="242"/>
        <end position="258"/>
    </location>
</feature>
<dbReference type="EMBL" id="ABLC01000223">
    <property type="protein sequence ID" value="EDT00969.1"/>
    <property type="molecule type" value="Genomic_DNA"/>
</dbReference>
<feature type="transmembrane region" description="Helical" evidence="1">
    <location>
        <begin position="12"/>
        <end position="32"/>
    </location>
</feature>
<feature type="transmembrane region" description="Helical" evidence="1">
    <location>
        <begin position="188"/>
        <end position="207"/>
    </location>
</feature>
<protein>
    <recommendedName>
        <fullName evidence="4">EamA domain-containing protein</fullName>
    </recommendedName>
</protein>
<reference evidence="2 3" key="1">
    <citation type="submission" date="2008-03" db="EMBL/GenBank/DDBJ databases">
        <title>Sequencing of the draft genome and assembly of Burkholderia ambifaria IOP40-10.</title>
        <authorList>
            <consortium name="US DOE Joint Genome Institute (JGI-PGF)"/>
            <person name="Copeland A."/>
            <person name="Lucas S."/>
            <person name="Lapidus A."/>
            <person name="Glavina del Rio T."/>
            <person name="Dalin E."/>
            <person name="Tice H."/>
            <person name="Bruce D."/>
            <person name="Goodwin L."/>
            <person name="Pitluck S."/>
            <person name="Larimer F."/>
            <person name="Land M.L."/>
            <person name="Hauser L."/>
            <person name="Tiedje J."/>
            <person name="Richardson P."/>
        </authorList>
    </citation>
    <scope>NUCLEOTIDE SEQUENCE [LARGE SCALE GENOMIC DNA]</scope>
    <source>
        <strain evidence="2 3">IOP40-10</strain>
    </source>
</reference>
<evidence type="ECO:0000313" key="3">
    <source>
        <dbReference type="Proteomes" id="UP000005463"/>
    </source>
</evidence>
<sequence>MLKRSVDHVSPDMTALLAGVGSVVCCVLWWVGTAVFRQVPTFSFNAVGTVAGLIKGGLLAYLMLVQQRLIERSLSAASYVFPIAVGLIAVVEACCFGTVLSRGAIAAIGTLFFCGLIFFRYGHLASMQRIDKRRFVVMILLVVGFGVCDKIGIPRVGWLPYLFLTGLSNGLVIGLRRSRLTRVSLRHAVLLGGIWAVPELFFSYSLQVWLPVAFGYLAIALRVPVLMLISAWVYGEGRLREQLMFGLFAMVGVAMLFVR</sequence>
<dbReference type="Proteomes" id="UP000005463">
    <property type="component" value="Unassembled WGS sequence"/>
</dbReference>
<keyword evidence="1" id="KW-1133">Transmembrane helix</keyword>